<evidence type="ECO:0000256" key="1">
    <source>
        <dbReference type="SAM" id="Phobius"/>
    </source>
</evidence>
<keyword evidence="3" id="KW-1185">Reference proteome</keyword>
<dbReference type="InParanoid" id="A0A0P0WPE5"/>
<sequence length="58" mass="6220">SPAPASTSGLPAAAACGTGLMPLNLIQKQPRQRTRRSMLWTMKRATQALVRNWSGGAR</sequence>
<dbReference type="PaxDb" id="39947-A0A0P0WPE5"/>
<evidence type="ECO:0000313" key="3">
    <source>
        <dbReference type="Proteomes" id="UP000059680"/>
    </source>
</evidence>
<accession>A0A0P0WPE5</accession>
<gene>
    <name evidence="2" type="ordered locus">Os05g0510932</name>
    <name evidence="2" type="ORF">OSNPB_050510932</name>
</gene>
<keyword evidence="1" id="KW-1133">Transmembrane helix</keyword>
<feature type="transmembrane region" description="Helical" evidence="1">
    <location>
        <begin position="6"/>
        <end position="26"/>
    </location>
</feature>
<feature type="non-terminal residue" evidence="2">
    <location>
        <position position="1"/>
    </location>
</feature>
<dbReference type="Gramene" id="Os05t0510932-00">
    <property type="protein sequence ID" value="Os05t0510932-00"/>
    <property type="gene ID" value="Os05g0510932"/>
</dbReference>
<reference evidence="2 3" key="3">
    <citation type="journal article" date="2013" name="Rice">
        <title>Improvement of the Oryza sativa Nipponbare reference genome using next generation sequence and optical map data.</title>
        <authorList>
            <person name="Kawahara Y."/>
            <person name="de la Bastide M."/>
            <person name="Hamilton J.P."/>
            <person name="Kanamori H."/>
            <person name="McCombie W.R."/>
            <person name="Ouyang S."/>
            <person name="Schwartz D.C."/>
            <person name="Tanaka T."/>
            <person name="Wu J."/>
            <person name="Zhou S."/>
            <person name="Childs K.L."/>
            <person name="Davidson R.M."/>
            <person name="Lin H."/>
            <person name="Quesada-Ocampo L."/>
            <person name="Vaillancourt B."/>
            <person name="Sakai H."/>
            <person name="Lee S.S."/>
            <person name="Kim J."/>
            <person name="Numa H."/>
            <person name="Itoh T."/>
            <person name="Buell C.R."/>
            <person name="Matsumoto T."/>
        </authorList>
    </citation>
    <scope>NUCLEOTIDE SEQUENCE [LARGE SCALE GENOMIC DNA]</scope>
    <source>
        <strain evidence="3">cv. Nipponbare</strain>
    </source>
</reference>
<organism evidence="2 3">
    <name type="scientific">Oryza sativa subsp. japonica</name>
    <name type="common">Rice</name>
    <dbReference type="NCBI Taxonomy" id="39947"/>
    <lineage>
        <taxon>Eukaryota</taxon>
        <taxon>Viridiplantae</taxon>
        <taxon>Streptophyta</taxon>
        <taxon>Embryophyta</taxon>
        <taxon>Tracheophyta</taxon>
        <taxon>Spermatophyta</taxon>
        <taxon>Magnoliopsida</taxon>
        <taxon>Liliopsida</taxon>
        <taxon>Poales</taxon>
        <taxon>Poaceae</taxon>
        <taxon>BOP clade</taxon>
        <taxon>Oryzoideae</taxon>
        <taxon>Oryzeae</taxon>
        <taxon>Oryzinae</taxon>
        <taxon>Oryza</taxon>
        <taxon>Oryza sativa</taxon>
    </lineage>
</organism>
<dbReference type="Proteomes" id="UP000059680">
    <property type="component" value="Chromosome 5"/>
</dbReference>
<reference evidence="3" key="1">
    <citation type="journal article" date="2005" name="Nature">
        <title>The map-based sequence of the rice genome.</title>
        <authorList>
            <consortium name="International rice genome sequencing project (IRGSP)"/>
            <person name="Matsumoto T."/>
            <person name="Wu J."/>
            <person name="Kanamori H."/>
            <person name="Katayose Y."/>
            <person name="Fujisawa M."/>
            <person name="Namiki N."/>
            <person name="Mizuno H."/>
            <person name="Yamamoto K."/>
            <person name="Antonio B.A."/>
            <person name="Baba T."/>
            <person name="Sakata K."/>
            <person name="Nagamura Y."/>
            <person name="Aoki H."/>
            <person name="Arikawa K."/>
            <person name="Arita K."/>
            <person name="Bito T."/>
            <person name="Chiden Y."/>
            <person name="Fujitsuka N."/>
            <person name="Fukunaka R."/>
            <person name="Hamada M."/>
            <person name="Harada C."/>
            <person name="Hayashi A."/>
            <person name="Hijishita S."/>
            <person name="Honda M."/>
            <person name="Hosokawa S."/>
            <person name="Ichikawa Y."/>
            <person name="Idonuma A."/>
            <person name="Iijima M."/>
            <person name="Ikeda M."/>
            <person name="Ikeno M."/>
            <person name="Ito K."/>
            <person name="Ito S."/>
            <person name="Ito T."/>
            <person name="Ito Y."/>
            <person name="Ito Y."/>
            <person name="Iwabuchi A."/>
            <person name="Kamiya K."/>
            <person name="Karasawa W."/>
            <person name="Kurita K."/>
            <person name="Katagiri S."/>
            <person name="Kikuta A."/>
            <person name="Kobayashi H."/>
            <person name="Kobayashi N."/>
            <person name="Machita K."/>
            <person name="Maehara T."/>
            <person name="Masukawa M."/>
            <person name="Mizubayashi T."/>
            <person name="Mukai Y."/>
            <person name="Nagasaki H."/>
            <person name="Nagata Y."/>
            <person name="Naito S."/>
            <person name="Nakashima M."/>
            <person name="Nakama Y."/>
            <person name="Nakamichi Y."/>
            <person name="Nakamura M."/>
            <person name="Meguro A."/>
            <person name="Negishi M."/>
            <person name="Ohta I."/>
            <person name="Ohta T."/>
            <person name="Okamoto M."/>
            <person name="Ono N."/>
            <person name="Saji S."/>
            <person name="Sakaguchi M."/>
            <person name="Sakai K."/>
            <person name="Shibata M."/>
            <person name="Shimokawa T."/>
            <person name="Song J."/>
            <person name="Takazaki Y."/>
            <person name="Terasawa K."/>
            <person name="Tsugane M."/>
            <person name="Tsuji K."/>
            <person name="Ueda S."/>
            <person name="Waki K."/>
            <person name="Yamagata H."/>
            <person name="Yamamoto M."/>
            <person name="Yamamoto S."/>
            <person name="Yamane H."/>
            <person name="Yoshiki S."/>
            <person name="Yoshihara R."/>
            <person name="Yukawa K."/>
            <person name="Zhong H."/>
            <person name="Yano M."/>
            <person name="Yuan Q."/>
            <person name="Ouyang S."/>
            <person name="Liu J."/>
            <person name="Jones K.M."/>
            <person name="Gansberger K."/>
            <person name="Moffat K."/>
            <person name="Hill J."/>
            <person name="Bera J."/>
            <person name="Fadrosh D."/>
            <person name="Jin S."/>
            <person name="Johri S."/>
            <person name="Kim M."/>
            <person name="Overton L."/>
            <person name="Reardon M."/>
            <person name="Tsitrin T."/>
            <person name="Vuong H."/>
            <person name="Weaver B."/>
            <person name="Ciecko A."/>
            <person name="Tallon L."/>
            <person name="Jackson J."/>
            <person name="Pai G."/>
            <person name="Aken S.V."/>
            <person name="Utterback T."/>
            <person name="Reidmuller S."/>
            <person name="Feldblyum T."/>
            <person name="Hsiao J."/>
            <person name="Zismann V."/>
            <person name="Iobst S."/>
            <person name="de Vazeille A.R."/>
            <person name="Buell C.R."/>
            <person name="Ying K."/>
            <person name="Li Y."/>
            <person name="Lu T."/>
            <person name="Huang Y."/>
            <person name="Zhao Q."/>
            <person name="Feng Q."/>
            <person name="Zhang L."/>
            <person name="Zhu J."/>
            <person name="Weng Q."/>
            <person name="Mu J."/>
            <person name="Lu Y."/>
            <person name="Fan D."/>
            <person name="Liu Y."/>
            <person name="Guan J."/>
            <person name="Zhang Y."/>
            <person name="Yu S."/>
            <person name="Liu X."/>
            <person name="Zhang Y."/>
            <person name="Hong G."/>
            <person name="Han B."/>
            <person name="Choisne N."/>
            <person name="Demange N."/>
            <person name="Orjeda G."/>
            <person name="Samain S."/>
            <person name="Cattolico L."/>
            <person name="Pelletier E."/>
            <person name="Couloux A."/>
            <person name="Segurens B."/>
            <person name="Wincker P."/>
            <person name="D'Hont A."/>
            <person name="Scarpelli C."/>
            <person name="Weissenbach J."/>
            <person name="Salanoubat M."/>
            <person name="Quetier F."/>
            <person name="Yu Y."/>
            <person name="Kim H.R."/>
            <person name="Rambo T."/>
            <person name="Currie J."/>
            <person name="Collura K."/>
            <person name="Luo M."/>
            <person name="Yang T."/>
            <person name="Ammiraju J.S.S."/>
            <person name="Engler F."/>
            <person name="Soderlund C."/>
            <person name="Wing R.A."/>
            <person name="Palmer L.E."/>
            <person name="de la Bastide M."/>
            <person name="Spiegel L."/>
            <person name="Nascimento L."/>
            <person name="Zutavern T."/>
            <person name="O'Shaughnessy A."/>
            <person name="Dike S."/>
            <person name="Dedhia N."/>
            <person name="Preston R."/>
            <person name="Balija V."/>
            <person name="McCombie W.R."/>
            <person name="Chow T."/>
            <person name="Chen H."/>
            <person name="Chung M."/>
            <person name="Chen C."/>
            <person name="Shaw J."/>
            <person name="Wu H."/>
            <person name="Hsiao K."/>
            <person name="Chao Y."/>
            <person name="Chu M."/>
            <person name="Cheng C."/>
            <person name="Hour A."/>
            <person name="Lee P."/>
            <person name="Lin S."/>
            <person name="Lin Y."/>
            <person name="Liou J."/>
            <person name="Liu S."/>
            <person name="Hsing Y."/>
            <person name="Raghuvanshi S."/>
            <person name="Mohanty A."/>
            <person name="Bharti A.K."/>
            <person name="Gaur A."/>
            <person name="Gupta V."/>
            <person name="Kumar D."/>
            <person name="Ravi V."/>
            <person name="Vij S."/>
            <person name="Kapur A."/>
            <person name="Khurana P."/>
            <person name="Khurana P."/>
            <person name="Khurana J.P."/>
            <person name="Tyagi A.K."/>
            <person name="Gaikwad K."/>
            <person name="Singh A."/>
            <person name="Dalal V."/>
            <person name="Srivastava S."/>
            <person name="Dixit A."/>
            <person name="Pal A.K."/>
            <person name="Ghazi I.A."/>
            <person name="Yadav M."/>
            <person name="Pandit A."/>
            <person name="Bhargava A."/>
            <person name="Sureshbabu K."/>
            <person name="Batra K."/>
            <person name="Sharma T.R."/>
            <person name="Mohapatra T."/>
            <person name="Singh N.K."/>
            <person name="Messing J."/>
            <person name="Nelson A.B."/>
            <person name="Fuks G."/>
            <person name="Kavchok S."/>
            <person name="Keizer G."/>
            <person name="Linton E."/>
            <person name="Llaca V."/>
            <person name="Song R."/>
            <person name="Tanyolac B."/>
            <person name="Young S."/>
            <person name="Ho-Il K."/>
            <person name="Hahn J.H."/>
            <person name="Sangsakoo G."/>
            <person name="Vanavichit A."/>
            <person name="de Mattos Luiz.A.T."/>
            <person name="Zimmer P.D."/>
            <person name="Malone G."/>
            <person name="Dellagostin O."/>
            <person name="de Oliveira A.C."/>
            <person name="Bevan M."/>
            <person name="Bancroft I."/>
            <person name="Minx P."/>
            <person name="Cordum H."/>
            <person name="Wilson R."/>
            <person name="Cheng Z."/>
            <person name="Jin W."/>
            <person name="Jiang J."/>
            <person name="Leong S.A."/>
            <person name="Iwama H."/>
            <person name="Gojobori T."/>
            <person name="Itoh T."/>
            <person name="Niimura Y."/>
            <person name="Fujii Y."/>
            <person name="Habara T."/>
            <person name="Sakai H."/>
            <person name="Sato Y."/>
            <person name="Wilson G."/>
            <person name="Kumar K."/>
            <person name="McCouch S."/>
            <person name="Juretic N."/>
            <person name="Hoen D."/>
            <person name="Wright S."/>
            <person name="Bruskiewich R."/>
            <person name="Bureau T."/>
            <person name="Miyao A."/>
            <person name="Hirochika H."/>
            <person name="Nishikawa T."/>
            <person name="Kadowaki K."/>
            <person name="Sugiura M."/>
            <person name="Burr B."/>
            <person name="Sasaki T."/>
        </authorList>
    </citation>
    <scope>NUCLEOTIDE SEQUENCE [LARGE SCALE GENOMIC DNA]</scope>
    <source>
        <strain evidence="3">cv. Nipponbare</strain>
    </source>
</reference>
<protein>
    <submittedName>
        <fullName evidence="2">Os05g0510932 protein</fullName>
    </submittedName>
</protein>
<keyword evidence="1" id="KW-0812">Transmembrane</keyword>
<proteinExistence type="predicted"/>
<keyword evidence="1" id="KW-0472">Membrane</keyword>
<dbReference type="eggNOG" id="ENOG502R7GK">
    <property type="taxonomic scope" value="Eukaryota"/>
</dbReference>
<dbReference type="EMBL" id="AP014961">
    <property type="protein sequence ID" value="BAS94839.1"/>
    <property type="molecule type" value="Genomic_DNA"/>
</dbReference>
<evidence type="ECO:0000313" key="2">
    <source>
        <dbReference type="EMBL" id="BAS94839.1"/>
    </source>
</evidence>
<reference evidence="2 3" key="2">
    <citation type="journal article" date="2013" name="Plant Cell Physiol.">
        <title>Rice Annotation Project Database (RAP-DB): an integrative and interactive database for rice genomics.</title>
        <authorList>
            <person name="Sakai H."/>
            <person name="Lee S.S."/>
            <person name="Tanaka T."/>
            <person name="Numa H."/>
            <person name="Kim J."/>
            <person name="Kawahara Y."/>
            <person name="Wakimoto H."/>
            <person name="Yang C.C."/>
            <person name="Iwamoto M."/>
            <person name="Abe T."/>
            <person name="Yamada Y."/>
            <person name="Muto A."/>
            <person name="Inokuchi H."/>
            <person name="Ikemura T."/>
            <person name="Matsumoto T."/>
            <person name="Sasaki T."/>
            <person name="Itoh T."/>
        </authorList>
    </citation>
    <scope>NUCLEOTIDE SEQUENCE [LARGE SCALE GENOMIC DNA]</scope>
    <source>
        <strain evidence="3">cv. Nipponbare</strain>
    </source>
</reference>
<name>A0A0P0WPE5_ORYSJ</name>
<dbReference type="AlphaFoldDB" id="A0A0P0WPE5"/>